<accession>A0A955L291</accession>
<gene>
    <name evidence="1" type="ORF">KC678_04825</name>
</gene>
<reference evidence="1" key="2">
    <citation type="journal article" date="2021" name="Microbiome">
        <title>Successional dynamics and alternative stable states in a saline activated sludge microbial community over 9 years.</title>
        <authorList>
            <person name="Wang Y."/>
            <person name="Ye J."/>
            <person name="Ju F."/>
            <person name="Liu L."/>
            <person name="Boyd J.A."/>
            <person name="Deng Y."/>
            <person name="Parks D.H."/>
            <person name="Jiang X."/>
            <person name="Yin X."/>
            <person name="Woodcroft B.J."/>
            <person name="Tyson G.W."/>
            <person name="Hugenholtz P."/>
            <person name="Polz M.F."/>
            <person name="Zhang T."/>
        </authorList>
    </citation>
    <scope>NUCLEOTIDE SEQUENCE</scope>
    <source>
        <strain evidence="1">HKST-UBA13</strain>
    </source>
</reference>
<dbReference type="AlphaFoldDB" id="A0A955L291"/>
<dbReference type="Proteomes" id="UP000775877">
    <property type="component" value="Unassembled WGS sequence"/>
</dbReference>
<evidence type="ECO:0000313" key="1">
    <source>
        <dbReference type="EMBL" id="MCA9381563.1"/>
    </source>
</evidence>
<dbReference type="EMBL" id="JAGQLJ010000132">
    <property type="protein sequence ID" value="MCA9381563.1"/>
    <property type="molecule type" value="Genomic_DNA"/>
</dbReference>
<sequence>MQNLSQKALGEKLAEYDQKEEPYTAQYISAVERGGDLRVSTLIRQLDVLGLEFIIQEKQD</sequence>
<evidence type="ECO:0000313" key="2">
    <source>
        <dbReference type="Proteomes" id="UP000775877"/>
    </source>
</evidence>
<proteinExistence type="predicted"/>
<name>A0A955L291_9BACT</name>
<protein>
    <submittedName>
        <fullName evidence="1">Uncharacterized protein</fullName>
    </submittedName>
</protein>
<reference evidence="1" key="1">
    <citation type="submission" date="2020-04" db="EMBL/GenBank/DDBJ databases">
        <authorList>
            <person name="Zhang T."/>
        </authorList>
    </citation>
    <scope>NUCLEOTIDE SEQUENCE</scope>
    <source>
        <strain evidence="1">HKST-UBA13</strain>
    </source>
</reference>
<comment type="caution">
    <text evidence="1">The sequence shown here is derived from an EMBL/GenBank/DDBJ whole genome shotgun (WGS) entry which is preliminary data.</text>
</comment>
<organism evidence="1 2">
    <name type="scientific">Candidatus Dojkabacteria bacterium</name>
    <dbReference type="NCBI Taxonomy" id="2099670"/>
    <lineage>
        <taxon>Bacteria</taxon>
        <taxon>Candidatus Dojkabacteria</taxon>
    </lineage>
</organism>